<evidence type="ECO:0000256" key="5">
    <source>
        <dbReference type="ARBA" id="ARBA00022801"/>
    </source>
</evidence>
<evidence type="ECO:0000256" key="6">
    <source>
        <dbReference type="ARBA" id="ARBA00022813"/>
    </source>
</evidence>
<keyword evidence="7" id="KW-0805">Transcription regulation</keyword>
<sequence length="204" mass="22580">MTDFAEKLREYMTAAGINQTKLSRITGINKSSICEYLSGSYEPKQKNVLKIAAALNVPPEHFWGMKIAAAEKKEPEGSVKRIPLIGSIAAGRPILAVQDFDEYIPCSDTVHADFCLRVAGDSMINARIYDGDIVFIHEQADVNDGEIAAVLVDDSATLKRIYKYGNMIQLRAENPKYKPMEFSRNNCNNIRILGKAVALLGKVL</sequence>
<dbReference type="CDD" id="cd00093">
    <property type="entry name" value="HTH_XRE"/>
    <property type="match status" value="1"/>
</dbReference>
<keyword evidence="3" id="KW-0235">DNA replication</keyword>
<keyword evidence="6 12" id="KW-0068">Autocatalytic cleavage</keyword>
<dbReference type="OrthoDB" id="9802364at2"/>
<dbReference type="NCBIfam" id="TIGR00498">
    <property type="entry name" value="lexA"/>
    <property type="match status" value="1"/>
</dbReference>
<dbReference type="AlphaFoldDB" id="A0A4R3K3D3"/>
<dbReference type="InterPro" id="IPR010982">
    <property type="entry name" value="Lambda_DNA-bd_dom_sf"/>
</dbReference>
<keyword evidence="4" id="KW-0227">DNA damage</keyword>
<dbReference type="InterPro" id="IPR006197">
    <property type="entry name" value="Peptidase_S24_LexA"/>
</dbReference>
<dbReference type="SUPFAM" id="SSF47413">
    <property type="entry name" value="lambda repressor-like DNA-binding domains"/>
    <property type="match status" value="1"/>
</dbReference>
<evidence type="ECO:0000256" key="8">
    <source>
        <dbReference type="ARBA" id="ARBA00023125"/>
    </source>
</evidence>
<dbReference type="Gene3D" id="1.10.260.40">
    <property type="entry name" value="lambda repressor-like DNA-binding domains"/>
    <property type="match status" value="1"/>
</dbReference>
<dbReference type="GO" id="GO:0009432">
    <property type="term" value="P:SOS response"/>
    <property type="evidence" value="ECO:0007669"/>
    <property type="project" value="UniProtKB-KW"/>
</dbReference>
<dbReference type="SUPFAM" id="SSF51306">
    <property type="entry name" value="LexA/Signal peptidase"/>
    <property type="match status" value="1"/>
</dbReference>
<evidence type="ECO:0000256" key="4">
    <source>
        <dbReference type="ARBA" id="ARBA00022763"/>
    </source>
</evidence>
<dbReference type="PRINTS" id="PR00726">
    <property type="entry name" value="LEXASERPTASE"/>
</dbReference>
<evidence type="ECO:0000313" key="14">
    <source>
        <dbReference type="EMBL" id="TCS77141.1"/>
    </source>
</evidence>
<organism evidence="14 15">
    <name type="scientific">Pectinatus cerevisiiphilus</name>
    <dbReference type="NCBI Taxonomy" id="86956"/>
    <lineage>
        <taxon>Bacteria</taxon>
        <taxon>Bacillati</taxon>
        <taxon>Bacillota</taxon>
        <taxon>Negativicutes</taxon>
        <taxon>Selenomonadales</taxon>
        <taxon>Selenomonadaceae</taxon>
        <taxon>Pectinatus</taxon>
    </lineage>
</organism>
<keyword evidence="11" id="KW-0742">SOS response</keyword>
<keyword evidence="9" id="KW-0804">Transcription</keyword>
<dbReference type="InterPro" id="IPR006200">
    <property type="entry name" value="LexA"/>
</dbReference>
<evidence type="ECO:0000256" key="1">
    <source>
        <dbReference type="ARBA" id="ARBA00007484"/>
    </source>
</evidence>
<dbReference type="Proteomes" id="UP000295188">
    <property type="component" value="Unassembled WGS sequence"/>
</dbReference>
<evidence type="ECO:0000256" key="2">
    <source>
        <dbReference type="ARBA" id="ARBA00022491"/>
    </source>
</evidence>
<dbReference type="RefSeq" id="WP_132551077.1">
    <property type="nucleotide sequence ID" value="NZ_SMAA01000018.1"/>
</dbReference>
<evidence type="ECO:0000256" key="7">
    <source>
        <dbReference type="ARBA" id="ARBA00023015"/>
    </source>
</evidence>
<dbReference type="EMBL" id="SMAA01000018">
    <property type="protein sequence ID" value="TCS77141.1"/>
    <property type="molecule type" value="Genomic_DNA"/>
</dbReference>
<name>A0A4R3K3D3_9FIRM</name>
<evidence type="ECO:0000256" key="12">
    <source>
        <dbReference type="RuleBase" id="RU003991"/>
    </source>
</evidence>
<evidence type="ECO:0000313" key="15">
    <source>
        <dbReference type="Proteomes" id="UP000295188"/>
    </source>
</evidence>
<dbReference type="InterPro" id="IPR039418">
    <property type="entry name" value="LexA-like"/>
</dbReference>
<dbReference type="SMART" id="SM00530">
    <property type="entry name" value="HTH_XRE"/>
    <property type="match status" value="1"/>
</dbReference>
<reference evidence="14 15" key="1">
    <citation type="submission" date="2019-03" db="EMBL/GenBank/DDBJ databases">
        <title>Genomic Encyclopedia of Type Strains, Phase IV (KMG-IV): sequencing the most valuable type-strain genomes for metagenomic binning, comparative biology and taxonomic classification.</title>
        <authorList>
            <person name="Goeker M."/>
        </authorList>
    </citation>
    <scope>NUCLEOTIDE SEQUENCE [LARGE SCALE GENOMIC DNA]</scope>
    <source>
        <strain evidence="14 15">DSM 20467</strain>
    </source>
</reference>
<proteinExistence type="inferred from homology"/>
<dbReference type="InterPro" id="IPR001387">
    <property type="entry name" value="Cro/C1-type_HTH"/>
</dbReference>
<evidence type="ECO:0000256" key="11">
    <source>
        <dbReference type="ARBA" id="ARBA00023236"/>
    </source>
</evidence>
<dbReference type="InterPro" id="IPR036286">
    <property type="entry name" value="LexA/Signal_pep-like_sf"/>
</dbReference>
<feature type="domain" description="HTH cro/C1-type" evidence="13">
    <location>
        <begin position="8"/>
        <end position="62"/>
    </location>
</feature>
<dbReference type="Pfam" id="PF00717">
    <property type="entry name" value="Peptidase_S24"/>
    <property type="match status" value="1"/>
</dbReference>
<dbReference type="InterPro" id="IPR015927">
    <property type="entry name" value="Peptidase_S24_S26A/B/C"/>
</dbReference>
<dbReference type="Pfam" id="PF01381">
    <property type="entry name" value="HTH_3"/>
    <property type="match status" value="1"/>
</dbReference>
<comment type="similarity">
    <text evidence="1 12">Belongs to the peptidase S24 family.</text>
</comment>
<dbReference type="GO" id="GO:0004252">
    <property type="term" value="F:serine-type endopeptidase activity"/>
    <property type="evidence" value="ECO:0007669"/>
    <property type="project" value="InterPro"/>
</dbReference>
<dbReference type="PANTHER" id="PTHR33516">
    <property type="entry name" value="LEXA REPRESSOR"/>
    <property type="match status" value="1"/>
</dbReference>
<dbReference type="GO" id="GO:0006260">
    <property type="term" value="P:DNA replication"/>
    <property type="evidence" value="ECO:0007669"/>
    <property type="project" value="UniProtKB-KW"/>
</dbReference>
<dbReference type="InterPro" id="IPR050077">
    <property type="entry name" value="LexA_repressor"/>
</dbReference>
<keyword evidence="15" id="KW-1185">Reference proteome</keyword>
<gene>
    <name evidence="14" type="ORF">EDC37_1189</name>
</gene>
<keyword evidence="2" id="KW-0678">Repressor</keyword>
<keyword evidence="5 12" id="KW-0378">Hydrolase</keyword>
<dbReference type="Gene3D" id="2.10.109.10">
    <property type="entry name" value="Umud Fragment, subunit A"/>
    <property type="match status" value="1"/>
</dbReference>
<protein>
    <submittedName>
        <fullName evidence="14">Repressor LexA</fullName>
    </submittedName>
</protein>
<dbReference type="GO" id="GO:0045892">
    <property type="term" value="P:negative regulation of DNA-templated transcription"/>
    <property type="evidence" value="ECO:0007669"/>
    <property type="project" value="InterPro"/>
</dbReference>
<dbReference type="GO" id="GO:0003677">
    <property type="term" value="F:DNA binding"/>
    <property type="evidence" value="ECO:0007669"/>
    <property type="project" value="UniProtKB-KW"/>
</dbReference>
<comment type="caution">
    <text evidence="14">The sequence shown here is derived from an EMBL/GenBank/DDBJ whole genome shotgun (WGS) entry which is preliminary data.</text>
</comment>
<keyword evidence="10" id="KW-0234">DNA repair</keyword>
<dbReference type="CDD" id="cd06529">
    <property type="entry name" value="S24_LexA-like"/>
    <property type="match status" value="1"/>
</dbReference>
<evidence type="ECO:0000256" key="10">
    <source>
        <dbReference type="ARBA" id="ARBA00023204"/>
    </source>
</evidence>
<evidence type="ECO:0000256" key="9">
    <source>
        <dbReference type="ARBA" id="ARBA00023163"/>
    </source>
</evidence>
<dbReference type="PROSITE" id="PS50943">
    <property type="entry name" value="HTH_CROC1"/>
    <property type="match status" value="1"/>
</dbReference>
<keyword evidence="8" id="KW-0238">DNA-binding</keyword>
<dbReference type="GO" id="GO:0006281">
    <property type="term" value="P:DNA repair"/>
    <property type="evidence" value="ECO:0007669"/>
    <property type="project" value="UniProtKB-KW"/>
</dbReference>
<accession>A0A4R3K3D3</accession>
<evidence type="ECO:0000259" key="13">
    <source>
        <dbReference type="PROSITE" id="PS50943"/>
    </source>
</evidence>
<dbReference type="PANTHER" id="PTHR33516:SF2">
    <property type="entry name" value="LEXA REPRESSOR-RELATED"/>
    <property type="match status" value="1"/>
</dbReference>
<evidence type="ECO:0000256" key="3">
    <source>
        <dbReference type="ARBA" id="ARBA00022705"/>
    </source>
</evidence>